<evidence type="ECO:0000313" key="2">
    <source>
        <dbReference type="Proteomes" id="UP000187209"/>
    </source>
</evidence>
<protein>
    <submittedName>
        <fullName evidence="1">Uncharacterized protein</fullName>
    </submittedName>
</protein>
<dbReference type="AlphaFoldDB" id="A0A1R2C5W3"/>
<sequence length="151" mass="17783">MIQELKDLDYPEDNKKVRFSQFTPRKNRRNKIKVHEHSLSTEKMKIPRSLVLHRKNKSNDYTTIPRFDLPNVNDILARILTSSSSPTKSRTDSRNEDLLKLLPSYINSYSPSKVAILKKKRSFQTKNHFRSPSPLKAYNDRIFKLKRLIGK</sequence>
<proteinExistence type="predicted"/>
<comment type="caution">
    <text evidence="1">The sequence shown here is derived from an EMBL/GenBank/DDBJ whole genome shotgun (WGS) entry which is preliminary data.</text>
</comment>
<gene>
    <name evidence="1" type="ORF">SteCoe_14503</name>
</gene>
<organism evidence="1 2">
    <name type="scientific">Stentor coeruleus</name>
    <dbReference type="NCBI Taxonomy" id="5963"/>
    <lineage>
        <taxon>Eukaryota</taxon>
        <taxon>Sar</taxon>
        <taxon>Alveolata</taxon>
        <taxon>Ciliophora</taxon>
        <taxon>Postciliodesmatophora</taxon>
        <taxon>Heterotrichea</taxon>
        <taxon>Heterotrichida</taxon>
        <taxon>Stentoridae</taxon>
        <taxon>Stentor</taxon>
    </lineage>
</organism>
<dbReference type="Proteomes" id="UP000187209">
    <property type="component" value="Unassembled WGS sequence"/>
</dbReference>
<evidence type="ECO:0000313" key="1">
    <source>
        <dbReference type="EMBL" id="OMJ84424.1"/>
    </source>
</evidence>
<accession>A0A1R2C5W3</accession>
<name>A0A1R2C5W3_9CILI</name>
<keyword evidence="2" id="KW-1185">Reference proteome</keyword>
<reference evidence="1 2" key="1">
    <citation type="submission" date="2016-11" db="EMBL/GenBank/DDBJ databases">
        <title>The macronuclear genome of Stentor coeruleus: a giant cell with tiny introns.</title>
        <authorList>
            <person name="Slabodnick M."/>
            <person name="Ruby J.G."/>
            <person name="Reiff S.B."/>
            <person name="Swart E.C."/>
            <person name="Gosai S."/>
            <person name="Prabakaran S."/>
            <person name="Witkowska E."/>
            <person name="Larue G.E."/>
            <person name="Fisher S."/>
            <person name="Freeman R.M."/>
            <person name="Gunawardena J."/>
            <person name="Chu W."/>
            <person name="Stover N.A."/>
            <person name="Gregory B.D."/>
            <person name="Nowacki M."/>
            <person name="Derisi J."/>
            <person name="Roy S.W."/>
            <person name="Marshall W.F."/>
            <person name="Sood P."/>
        </authorList>
    </citation>
    <scope>NUCLEOTIDE SEQUENCE [LARGE SCALE GENOMIC DNA]</scope>
    <source>
        <strain evidence="1">WM001</strain>
    </source>
</reference>
<dbReference type="EMBL" id="MPUH01000270">
    <property type="protein sequence ID" value="OMJ84424.1"/>
    <property type="molecule type" value="Genomic_DNA"/>
</dbReference>